<proteinExistence type="predicted"/>
<accession>A0A834S4U8</accession>
<reference evidence="3 4" key="1">
    <citation type="journal article" date="2018" name="BMC Genomics">
        <title>Comparative genomics of the wheat fungal pathogen Pyrenophora tritici-repentis reveals chromosomal variations and genome plasticity.</title>
        <authorList>
            <person name="Moolhuijzen P."/>
            <person name="See P.T."/>
            <person name="Hane J.K."/>
            <person name="Shi G."/>
            <person name="Liu Z."/>
            <person name="Oliver R.P."/>
            <person name="Moffat C.S."/>
        </authorList>
    </citation>
    <scope>NUCLEOTIDE SEQUENCE [LARGE SCALE GENOMIC DNA]</scope>
    <source>
        <strain evidence="3">M4</strain>
    </source>
</reference>
<dbReference type="Proteomes" id="UP000245464">
    <property type="component" value="Chromosome 2"/>
</dbReference>
<feature type="compositionally biased region" description="Low complexity" evidence="1">
    <location>
        <begin position="1"/>
        <end position="17"/>
    </location>
</feature>
<evidence type="ECO:0000313" key="3">
    <source>
        <dbReference type="EMBL" id="KAF7575610.1"/>
    </source>
</evidence>
<dbReference type="RefSeq" id="XP_001941504.2">
    <property type="nucleotide sequence ID" value="XM_001941469.2"/>
</dbReference>
<gene>
    <name evidence="3" type="ORF">PtrM4_072340</name>
</gene>
<feature type="domain" description="HAUS augmin-like complex subunit 6 N-terminal" evidence="2">
    <location>
        <begin position="45"/>
        <end position="100"/>
    </location>
</feature>
<evidence type="ECO:0000259" key="2">
    <source>
        <dbReference type="Pfam" id="PF14661"/>
    </source>
</evidence>
<dbReference type="AlphaFoldDB" id="A0A834S4U8"/>
<dbReference type="GeneID" id="6349486"/>
<sequence length="102" mass="11430">MSRPTSTTSTATTATSSGHSRTMSVKTVTKPQPVNSISVSDIKIFVTNLRLLDFDLRQDWPGITVQTFSGKNADQRQRIGGTEWALFRLFEIWDPNETAQVR</sequence>
<dbReference type="InterPro" id="IPR028163">
    <property type="entry name" value="HAUS_6_N"/>
</dbReference>
<feature type="compositionally biased region" description="Polar residues" evidence="1">
    <location>
        <begin position="18"/>
        <end position="30"/>
    </location>
</feature>
<dbReference type="Pfam" id="PF14661">
    <property type="entry name" value="HAUS6_N"/>
    <property type="match status" value="1"/>
</dbReference>
<dbReference type="KEGG" id="ptrr:6349486"/>
<organism evidence="3 4">
    <name type="scientific">Pyrenophora tritici-repentis</name>
    <dbReference type="NCBI Taxonomy" id="45151"/>
    <lineage>
        <taxon>Eukaryota</taxon>
        <taxon>Fungi</taxon>
        <taxon>Dikarya</taxon>
        <taxon>Ascomycota</taxon>
        <taxon>Pezizomycotina</taxon>
        <taxon>Dothideomycetes</taxon>
        <taxon>Pleosporomycetidae</taxon>
        <taxon>Pleosporales</taxon>
        <taxon>Pleosporineae</taxon>
        <taxon>Pleosporaceae</taxon>
        <taxon>Pyrenophora</taxon>
    </lineage>
</organism>
<evidence type="ECO:0000313" key="4">
    <source>
        <dbReference type="Proteomes" id="UP000245464"/>
    </source>
</evidence>
<comment type="caution">
    <text evidence="3">The sequence shown here is derived from an EMBL/GenBank/DDBJ whole genome shotgun (WGS) entry which is preliminary data.</text>
</comment>
<name>A0A834S4U8_9PLEO</name>
<evidence type="ECO:0000256" key="1">
    <source>
        <dbReference type="SAM" id="MobiDB-lite"/>
    </source>
</evidence>
<dbReference type="EMBL" id="NQIK02000002">
    <property type="protein sequence ID" value="KAF7575610.1"/>
    <property type="molecule type" value="Genomic_DNA"/>
</dbReference>
<feature type="region of interest" description="Disordered" evidence="1">
    <location>
        <begin position="1"/>
        <end position="30"/>
    </location>
</feature>
<protein>
    <recommendedName>
        <fullName evidence="2">HAUS augmin-like complex subunit 6 N-terminal domain-containing protein</fullName>
    </recommendedName>
</protein>